<organism evidence="2 3">
    <name type="scientific">Takifugu flavidus</name>
    <name type="common">sansaifugu</name>
    <dbReference type="NCBI Taxonomy" id="433684"/>
    <lineage>
        <taxon>Eukaryota</taxon>
        <taxon>Metazoa</taxon>
        <taxon>Chordata</taxon>
        <taxon>Craniata</taxon>
        <taxon>Vertebrata</taxon>
        <taxon>Euteleostomi</taxon>
        <taxon>Actinopterygii</taxon>
        <taxon>Neopterygii</taxon>
        <taxon>Teleostei</taxon>
        <taxon>Neoteleostei</taxon>
        <taxon>Acanthomorphata</taxon>
        <taxon>Eupercaria</taxon>
        <taxon>Tetraodontiformes</taxon>
        <taxon>Tetradontoidea</taxon>
        <taxon>Tetraodontidae</taxon>
        <taxon>Takifugu</taxon>
    </lineage>
</organism>
<dbReference type="PANTHER" id="PTHR47272">
    <property type="entry name" value="DDE_TNP_1_7 DOMAIN-CONTAINING PROTEIN"/>
    <property type="match status" value="1"/>
</dbReference>
<feature type="region of interest" description="Disordered" evidence="1">
    <location>
        <begin position="1"/>
        <end position="57"/>
    </location>
</feature>
<feature type="compositionally biased region" description="Acidic residues" evidence="1">
    <location>
        <begin position="32"/>
        <end position="43"/>
    </location>
</feature>
<dbReference type="PANTHER" id="PTHR47272:SF2">
    <property type="entry name" value="PIGGYBAC TRANSPOSABLE ELEMENT-DERIVED PROTEIN 3-LIKE"/>
    <property type="match status" value="1"/>
</dbReference>
<gene>
    <name evidence="2" type="ORF">D4764_05G0008680</name>
</gene>
<reference evidence="2 3" key="1">
    <citation type="submission" date="2019-04" db="EMBL/GenBank/DDBJ databases">
        <title>Chromosome genome assembly for Takifugu flavidus.</title>
        <authorList>
            <person name="Xiao S."/>
        </authorList>
    </citation>
    <scope>NUCLEOTIDE SEQUENCE [LARGE SCALE GENOMIC DNA]</scope>
    <source>
        <strain evidence="2">HTHZ2018</strain>
        <tissue evidence="2">Muscle</tissue>
    </source>
</reference>
<keyword evidence="3" id="KW-1185">Reference proteome</keyword>
<evidence type="ECO:0008006" key="4">
    <source>
        <dbReference type="Google" id="ProtNLM"/>
    </source>
</evidence>
<evidence type="ECO:0000256" key="1">
    <source>
        <dbReference type="SAM" id="MobiDB-lite"/>
    </source>
</evidence>
<protein>
    <recommendedName>
        <fullName evidence="4">PiggyBac transposable element-derived protein domain-containing protein</fullName>
    </recommendedName>
</protein>
<dbReference type="AlphaFoldDB" id="A0A5C6N202"/>
<evidence type="ECO:0000313" key="3">
    <source>
        <dbReference type="Proteomes" id="UP000324091"/>
    </source>
</evidence>
<dbReference type="EMBL" id="RHFK02000018">
    <property type="protein sequence ID" value="TWW60778.1"/>
    <property type="molecule type" value="Genomic_DNA"/>
</dbReference>
<accession>A0A5C6N202</accession>
<dbReference type="Proteomes" id="UP000324091">
    <property type="component" value="Chromosome 5"/>
</dbReference>
<proteinExistence type="predicted"/>
<sequence>MDGDMSDLENLSDNDDAILDANYQPPPQEQSSSEDESSGDEDPIPQPTEQSRGRKRLRDGIVLDFDLYQGSGALREQVEEPEGLSLGSLAMARLCQTLHRGTKVYCDRLFTSIQGAE</sequence>
<feature type="compositionally biased region" description="Acidic residues" evidence="1">
    <location>
        <begin position="1"/>
        <end position="18"/>
    </location>
</feature>
<evidence type="ECO:0000313" key="2">
    <source>
        <dbReference type="EMBL" id="TWW60778.1"/>
    </source>
</evidence>
<comment type="caution">
    <text evidence="2">The sequence shown here is derived from an EMBL/GenBank/DDBJ whole genome shotgun (WGS) entry which is preliminary data.</text>
</comment>
<name>A0A5C6N202_9TELE</name>